<dbReference type="Proteomes" id="UP001144205">
    <property type="component" value="Unassembled WGS sequence"/>
</dbReference>
<keyword evidence="4" id="KW-1185">Reference proteome</keyword>
<keyword evidence="2" id="KW-0413">Isomerase</keyword>
<dbReference type="Gene3D" id="3.20.20.70">
    <property type="entry name" value="Aldolase class I"/>
    <property type="match status" value="1"/>
</dbReference>
<evidence type="ECO:0000256" key="1">
    <source>
        <dbReference type="ARBA" id="ARBA00022723"/>
    </source>
</evidence>
<evidence type="ECO:0000313" key="3">
    <source>
        <dbReference type="EMBL" id="GKY89112.1"/>
    </source>
</evidence>
<sequence length="236" mass="23291">MTNVSTDSLRNRCRGISAGIFAAPLGQLEGAVAALQGYGGKVLHFDVMDGVFVPGLTGGPGFVKALGAGMLRDVHLMVADPAAHVDGFADAGADIITVHAEAPTAEEALLAVRAASSRLGRPILAGLGVMPGTPPEALAPLLALGPDLILVLALDPRDGAPADLERAGERLRAIAAMAAPARPVMAIDGGVTAATIDTAAASGADLIVSGSAIFGASDPAAAFGHLSAAMEAAHAG</sequence>
<dbReference type="InterPro" id="IPR013785">
    <property type="entry name" value="Aldolase_TIM"/>
</dbReference>
<dbReference type="InterPro" id="IPR011060">
    <property type="entry name" value="RibuloseP-bd_barrel"/>
</dbReference>
<evidence type="ECO:0000313" key="4">
    <source>
        <dbReference type="Proteomes" id="UP001144205"/>
    </source>
</evidence>
<dbReference type="EMBL" id="BROH01000010">
    <property type="protein sequence ID" value="GKY89112.1"/>
    <property type="molecule type" value="Genomic_DNA"/>
</dbReference>
<evidence type="ECO:0000256" key="2">
    <source>
        <dbReference type="ARBA" id="ARBA00023235"/>
    </source>
</evidence>
<dbReference type="Pfam" id="PF00834">
    <property type="entry name" value="Ribul_P_3_epim"/>
    <property type="match status" value="1"/>
</dbReference>
<organism evidence="3 4">
    <name type="scientific">Sinisalibacter aestuarii</name>
    <dbReference type="NCBI Taxonomy" id="2949426"/>
    <lineage>
        <taxon>Bacteria</taxon>
        <taxon>Pseudomonadati</taxon>
        <taxon>Pseudomonadota</taxon>
        <taxon>Alphaproteobacteria</taxon>
        <taxon>Rhodobacterales</taxon>
        <taxon>Roseobacteraceae</taxon>
        <taxon>Sinisalibacter</taxon>
    </lineage>
</organism>
<dbReference type="SUPFAM" id="SSF51366">
    <property type="entry name" value="Ribulose-phoshate binding barrel"/>
    <property type="match status" value="1"/>
</dbReference>
<dbReference type="PANTHER" id="PTHR11749">
    <property type="entry name" value="RIBULOSE-5-PHOSPHATE-3-EPIMERASE"/>
    <property type="match status" value="1"/>
</dbReference>
<protein>
    <submittedName>
        <fullName evidence="3">Ribulose-phosphate 3-epimerase</fullName>
    </submittedName>
</protein>
<gene>
    <name evidence="3" type="ORF">STA1M1_29810</name>
</gene>
<keyword evidence="1" id="KW-0479">Metal-binding</keyword>
<dbReference type="InterPro" id="IPR000056">
    <property type="entry name" value="Ribul_P_3_epim-like"/>
</dbReference>
<name>A0ABQ5LVW5_9RHOB</name>
<proteinExistence type="predicted"/>
<accession>A0ABQ5LVW5</accession>
<comment type="caution">
    <text evidence="3">The sequence shown here is derived from an EMBL/GenBank/DDBJ whole genome shotgun (WGS) entry which is preliminary data.</text>
</comment>
<reference evidence="3" key="1">
    <citation type="journal article" date="2023" name="Int. J. Syst. Evol. Microbiol.">
        <title>Sinisalibacter aestuarii sp. nov., isolated from estuarine sediment of the Arakawa River.</title>
        <authorList>
            <person name="Arafat S.T."/>
            <person name="Hirano S."/>
            <person name="Sato A."/>
            <person name="Takeuchi K."/>
            <person name="Yasuda T."/>
            <person name="Terahara T."/>
            <person name="Hamada M."/>
            <person name="Kobayashi T."/>
        </authorList>
    </citation>
    <scope>NUCLEOTIDE SEQUENCE</scope>
    <source>
        <strain evidence="3">B-399</strain>
    </source>
</reference>